<feature type="transmembrane region" description="Helical" evidence="1">
    <location>
        <begin position="78"/>
        <end position="97"/>
    </location>
</feature>
<keyword evidence="1" id="KW-0472">Membrane</keyword>
<evidence type="ECO:0000313" key="2">
    <source>
        <dbReference type="EMBL" id="MDU0111475.1"/>
    </source>
</evidence>
<organism evidence="2 3">
    <name type="scientific">Psychrosphaera aquimarina</name>
    <dbReference type="NCBI Taxonomy" id="2044854"/>
    <lineage>
        <taxon>Bacteria</taxon>
        <taxon>Pseudomonadati</taxon>
        <taxon>Pseudomonadota</taxon>
        <taxon>Gammaproteobacteria</taxon>
        <taxon>Alteromonadales</taxon>
        <taxon>Pseudoalteromonadaceae</taxon>
        <taxon>Psychrosphaera</taxon>
    </lineage>
</organism>
<accession>A0ABU3QVP7</accession>
<feature type="transmembrane region" description="Helical" evidence="1">
    <location>
        <begin position="33"/>
        <end position="51"/>
    </location>
</feature>
<keyword evidence="3" id="KW-1185">Reference proteome</keyword>
<keyword evidence="1" id="KW-0812">Transmembrane</keyword>
<dbReference type="Gene3D" id="1.25.40.10">
    <property type="entry name" value="Tetratricopeptide repeat domain"/>
    <property type="match status" value="1"/>
</dbReference>
<dbReference type="SUPFAM" id="SSF81901">
    <property type="entry name" value="HCP-like"/>
    <property type="match status" value="1"/>
</dbReference>
<dbReference type="InterPro" id="IPR050767">
    <property type="entry name" value="Sel1_AlgK"/>
</dbReference>
<dbReference type="InterPro" id="IPR006597">
    <property type="entry name" value="Sel1-like"/>
</dbReference>
<dbReference type="Pfam" id="PF08238">
    <property type="entry name" value="Sel1"/>
    <property type="match status" value="2"/>
</dbReference>
<dbReference type="Proteomes" id="UP001257914">
    <property type="component" value="Unassembled WGS sequence"/>
</dbReference>
<dbReference type="EMBL" id="JAWCUA010000001">
    <property type="protein sequence ID" value="MDU0111475.1"/>
    <property type="molecule type" value="Genomic_DNA"/>
</dbReference>
<gene>
    <name evidence="2" type="ORF">RT723_00275</name>
</gene>
<sequence length="307" mass="35213">MEIEIDYYALKKSKEAEQVTCPKCNKGKLKQRAGLRFFTIFYFPVIPLSTFEEVYCNRCRKPIERSQLRQKVIPNIHYFSKFIGLFLGVIVLAFWLSSELKQKRLEMEFLLQPKRHDVWIVNEAKLTNEKSQQTSYKVLQVTSVNSGQVIVKNGRFTYTSLGSAIKAIRLDNLMLDAYFNKKPLIFNQDNLVKLKTNEIIYSAHRPKNLSLFGGLVMMPTTLPSIKPIHQANPLNQEAIALYQNGEYLASVELFKKAAEQGDAWAQYNLGEMYLKGQGIEKNTELAQQYLKQSANQGNQSALALLKQ</sequence>
<keyword evidence="1" id="KW-1133">Transmembrane helix</keyword>
<dbReference type="PANTHER" id="PTHR11102">
    <property type="entry name" value="SEL-1-LIKE PROTEIN"/>
    <property type="match status" value="1"/>
</dbReference>
<dbReference type="SMART" id="SM00671">
    <property type="entry name" value="SEL1"/>
    <property type="match status" value="2"/>
</dbReference>
<name>A0ABU3QVP7_9GAMM</name>
<dbReference type="PANTHER" id="PTHR11102:SF160">
    <property type="entry name" value="ERAD-ASSOCIATED E3 UBIQUITIN-PROTEIN LIGASE COMPONENT HRD3"/>
    <property type="match status" value="1"/>
</dbReference>
<comment type="caution">
    <text evidence="2">The sequence shown here is derived from an EMBL/GenBank/DDBJ whole genome shotgun (WGS) entry which is preliminary data.</text>
</comment>
<protein>
    <submittedName>
        <fullName evidence="2">Tetratricopeptide repeat protein</fullName>
    </submittedName>
</protein>
<dbReference type="InterPro" id="IPR011990">
    <property type="entry name" value="TPR-like_helical_dom_sf"/>
</dbReference>
<dbReference type="RefSeq" id="WP_315945434.1">
    <property type="nucleotide sequence ID" value="NZ_JAWCUA010000001.1"/>
</dbReference>
<reference evidence="2 3" key="1">
    <citation type="submission" date="2023-10" db="EMBL/GenBank/DDBJ databases">
        <title>Psychrosphaera aquimaarina strain SW33 isolated from seawater.</title>
        <authorList>
            <person name="Bayburt H."/>
            <person name="Kim J.M."/>
            <person name="Choi B.J."/>
            <person name="Jeon C.O."/>
        </authorList>
    </citation>
    <scope>NUCLEOTIDE SEQUENCE [LARGE SCALE GENOMIC DNA]</scope>
    <source>
        <strain evidence="2 3">KCTC 52743</strain>
    </source>
</reference>
<proteinExistence type="predicted"/>
<evidence type="ECO:0000256" key="1">
    <source>
        <dbReference type="SAM" id="Phobius"/>
    </source>
</evidence>
<evidence type="ECO:0000313" key="3">
    <source>
        <dbReference type="Proteomes" id="UP001257914"/>
    </source>
</evidence>